<dbReference type="HOGENOM" id="CLU_2942439_0_0_1"/>
<dbReference type="AlphaFoldDB" id="A0A0D0DBS6"/>
<evidence type="ECO:0000256" key="1">
    <source>
        <dbReference type="SAM" id="SignalP"/>
    </source>
</evidence>
<feature type="chain" id="PRO_5012429760" evidence="1">
    <location>
        <begin position="16"/>
        <end position="60"/>
    </location>
</feature>
<dbReference type="EMBL" id="KN825093">
    <property type="protein sequence ID" value="KIK94642.1"/>
    <property type="molecule type" value="Genomic_DNA"/>
</dbReference>
<protein>
    <submittedName>
        <fullName evidence="2">Uncharacterized protein</fullName>
    </submittedName>
</protein>
<evidence type="ECO:0000313" key="2">
    <source>
        <dbReference type="EMBL" id="KIK94642.1"/>
    </source>
</evidence>
<accession>A0A0D0DBS6</accession>
<name>A0A0D0DBS6_9AGAM</name>
<sequence length="60" mass="5893">MLALVLSAYFGYVAAAGAEMGTGSSPSLQCTACPPSTQVNGTAYELIPGGGPEANDPLCA</sequence>
<reference evidence="2 3" key="1">
    <citation type="submission" date="2014-04" db="EMBL/GenBank/DDBJ databases">
        <authorList>
            <consortium name="DOE Joint Genome Institute"/>
            <person name="Kuo A."/>
            <person name="Kohler A."/>
            <person name="Jargeat P."/>
            <person name="Nagy L.G."/>
            <person name="Floudas D."/>
            <person name="Copeland A."/>
            <person name="Barry K.W."/>
            <person name="Cichocki N."/>
            <person name="Veneault-Fourrey C."/>
            <person name="LaButti K."/>
            <person name="Lindquist E.A."/>
            <person name="Lipzen A."/>
            <person name="Lundell T."/>
            <person name="Morin E."/>
            <person name="Murat C."/>
            <person name="Sun H."/>
            <person name="Tunlid A."/>
            <person name="Henrissat B."/>
            <person name="Grigoriev I.V."/>
            <person name="Hibbett D.S."/>
            <person name="Martin F."/>
            <person name="Nordberg H.P."/>
            <person name="Cantor M.N."/>
            <person name="Hua S.X."/>
        </authorList>
    </citation>
    <scope>NUCLEOTIDE SEQUENCE [LARGE SCALE GENOMIC DNA]</scope>
    <source>
        <strain evidence="2 3">Ve08.2h10</strain>
    </source>
</reference>
<organism evidence="2 3">
    <name type="scientific">Paxillus rubicundulus Ve08.2h10</name>
    <dbReference type="NCBI Taxonomy" id="930991"/>
    <lineage>
        <taxon>Eukaryota</taxon>
        <taxon>Fungi</taxon>
        <taxon>Dikarya</taxon>
        <taxon>Basidiomycota</taxon>
        <taxon>Agaricomycotina</taxon>
        <taxon>Agaricomycetes</taxon>
        <taxon>Agaricomycetidae</taxon>
        <taxon>Boletales</taxon>
        <taxon>Paxilineae</taxon>
        <taxon>Paxillaceae</taxon>
        <taxon>Paxillus</taxon>
    </lineage>
</organism>
<feature type="non-terminal residue" evidence="2">
    <location>
        <position position="1"/>
    </location>
</feature>
<dbReference type="InParanoid" id="A0A0D0DBS6"/>
<proteinExistence type="predicted"/>
<evidence type="ECO:0000313" key="3">
    <source>
        <dbReference type="Proteomes" id="UP000054538"/>
    </source>
</evidence>
<dbReference type="Proteomes" id="UP000054538">
    <property type="component" value="Unassembled WGS sequence"/>
</dbReference>
<gene>
    <name evidence="2" type="ORF">PAXRUDRAFT_827776</name>
</gene>
<reference evidence="3" key="2">
    <citation type="submission" date="2015-01" db="EMBL/GenBank/DDBJ databases">
        <title>Evolutionary Origins and Diversification of the Mycorrhizal Mutualists.</title>
        <authorList>
            <consortium name="DOE Joint Genome Institute"/>
            <consortium name="Mycorrhizal Genomics Consortium"/>
            <person name="Kohler A."/>
            <person name="Kuo A."/>
            <person name="Nagy L.G."/>
            <person name="Floudas D."/>
            <person name="Copeland A."/>
            <person name="Barry K.W."/>
            <person name="Cichocki N."/>
            <person name="Veneault-Fourrey C."/>
            <person name="LaButti K."/>
            <person name="Lindquist E.A."/>
            <person name="Lipzen A."/>
            <person name="Lundell T."/>
            <person name="Morin E."/>
            <person name="Murat C."/>
            <person name="Riley R."/>
            <person name="Ohm R."/>
            <person name="Sun H."/>
            <person name="Tunlid A."/>
            <person name="Henrissat B."/>
            <person name="Grigoriev I.V."/>
            <person name="Hibbett D.S."/>
            <person name="Martin F."/>
        </authorList>
    </citation>
    <scope>NUCLEOTIDE SEQUENCE [LARGE SCALE GENOMIC DNA]</scope>
    <source>
        <strain evidence="3">Ve08.2h10</strain>
    </source>
</reference>
<feature type="signal peptide" evidence="1">
    <location>
        <begin position="1"/>
        <end position="15"/>
    </location>
</feature>
<keyword evidence="1" id="KW-0732">Signal</keyword>
<keyword evidence="3" id="KW-1185">Reference proteome</keyword>